<evidence type="ECO:0000313" key="4">
    <source>
        <dbReference type="Proteomes" id="UP000178599"/>
    </source>
</evidence>
<gene>
    <name evidence="3" type="ORF">A2390_00320</name>
</gene>
<dbReference type="EMBL" id="MHLE01000037">
    <property type="protein sequence ID" value="OGZ02292.1"/>
    <property type="molecule type" value="Genomic_DNA"/>
</dbReference>
<accession>A0A1G2CM59</accession>
<feature type="coiled-coil region" evidence="1">
    <location>
        <begin position="199"/>
        <end position="230"/>
    </location>
</feature>
<evidence type="ECO:0000313" key="3">
    <source>
        <dbReference type="EMBL" id="OGZ02292.1"/>
    </source>
</evidence>
<sequence length="233" mass="26617">MQERLGVIIDGNDVADKLIICFFESNIFLKFMETSFNINKRTRIFLAFTVIVLGTYVFWAIFLNKESFVPKEFLEANKKGAMVAANIADLSKTYSENLAVINDLDKEEKYSEAIDLVISEMKRNEELRGKAYELSVELGKMANSLLEIKPERATEAAMRAINSETSLIIRLLNYNNYLNELLKVLNGKFANGEYKEGAVEDLIKMINNEADAINSLNEKYSEEMRVFEERTSS</sequence>
<name>A0A1G2CM59_9BACT</name>
<dbReference type="Proteomes" id="UP000178599">
    <property type="component" value="Unassembled WGS sequence"/>
</dbReference>
<keyword evidence="1" id="KW-0175">Coiled coil</keyword>
<evidence type="ECO:0000256" key="1">
    <source>
        <dbReference type="SAM" id="Coils"/>
    </source>
</evidence>
<protein>
    <submittedName>
        <fullName evidence="3">Uncharacterized protein</fullName>
    </submittedName>
</protein>
<organism evidence="3 4">
    <name type="scientific">Candidatus Liptonbacteria bacterium RIFOXYB1_FULL_36_10</name>
    <dbReference type="NCBI Taxonomy" id="1798654"/>
    <lineage>
        <taxon>Bacteria</taxon>
        <taxon>Candidatus Liptoniibacteriota</taxon>
    </lineage>
</organism>
<feature type="transmembrane region" description="Helical" evidence="2">
    <location>
        <begin position="44"/>
        <end position="62"/>
    </location>
</feature>
<keyword evidence="2" id="KW-1133">Transmembrane helix</keyword>
<keyword evidence="2" id="KW-0472">Membrane</keyword>
<dbReference type="AlphaFoldDB" id="A0A1G2CM59"/>
<proteinExistence type="predicted"/>
<keyword evidence="2" id="KW-0812">Transmembrane</keyword>
<reference evidence="3 4" key="1">
    <citation type="journal article" date="2016" name="Nat. Commun.">
        <title>Thousands of microbial genomes shed light on interconnected biogeochemical processes in an aquifer system.</title>
        <authorList>
            <person name="Anantharaman K."/>
            <person name="Brown C.T."/>
            <person name="Hug L.A."/>
            <person name="Sharon I."/>
            <person name="Castelle C.J."/>
            <person name="Probst A.J."/>
            <person name="Thomas B.C."/>
            <person name="Singh A."/>
            <person name="Wilkins M.J."/>
            <person name="Karaoz U."/>
            <person name="Brodie E.L."/>
            <person name="Williams K.H."/>
            <person name="Hubbard S.S."/>
            <person name="Banfield J.F."/>
        </authorList>
    </citation>
    <scope>NUCLEOTIDE SEQUENCE [LARGE SCALE GENOMIC DNA]</scope>
</reference>
<comment type="caution">
    <text evidence="3">The sequence shown here is derived from an EMBL/GenBank/DDBJ whole genome shotgun (WGS) entry which is preliminary data.</text>
</comment>
<evidence type="ECO:0000256" key="2">
    <source>
        <dbReference type="SAM" id="Phobius"/>
    </source>
</evidence>